<name>A0A2V3WKE8_9BACI</name>
<dbReference type="PANTHER" id="PTHR24321:SF8">
    <property type="entry name" value="ESTRADIOL 17-BETA-DEHYDROGENASE 8-RELATED"/>
    <property type="match status" value="1"/>
</dbReference>
<dbReference type="Pfam" id="PF13561">
    <property type="entry name" value="adh_short_C2"/>
    <property type="match status" value="1"/>
</dbReference>
<reference evidence="3 4" key="1">
    <citation type="submission" date="2018-05" db="EMBL/GenBank/DDBJ databases">
        <title>Genomic Encyclopedia of Type Strains, Phase IV (KMG-IV): sequencing the most valuable type-strain genomes for metagenomic binning, comparative biology and taxonomic classification.</title>
        <authorList>
            <person name="Goeker M."/>
        </authorList>
    </citation>
    <scope>NUCLEOTIDE SEQUENCE [LARGE SCALE GENOMIC DNA]</scope>
    <source>
        <strain evidence="3 4">DSM 22440</strain>
    </source>
</reference>
<dbReference type="CDD" id="cd05233">
    <property type="entry name" value="SDR_c"/>
    <property type="match status" value="1"/>
</dbReference>
<dbReference type="PRINTS" id="PR00080">
    <property type="entry name" value="SDRFAMILY"/>
</dbReference>
<evidence type="ECO:0000313" key="4">
    <source>
        <dbReference type="Proteomes" id="UP000247922"/>
    </source>
</evidence>
<dbReference type="GO" id="GO:0008206">
    <property type="term" value="P:bile acid metabolic process"/>
    <property type="evidence" value="ECO:0007669"/>
    <property type="project" value="UniProtKB-ARBA"/>
</dbReference>
<dbReference type="AlphaFoldDB" id="A0A2V3WKE8"/>
<evidence type="ECO:0000313" key="3">
    <source>
        <dbReference type="EMBL" id="PXW93148.1"/>
    </source>
</evidence>
<evidence type="ECO:0000256" key="2">
    <source>
        <dbReference type="ARBA" id="ARBA00023002"/>
    </source>
</evidence>
<dbReference type="Gene3D" id="3.40.50.720">
    <property type="entry name" value="NAD(P)-binding Rossmann-like Domain"/>
    <property type="match status" value="1"/>
</dbReference>
<dbReference type="NCBIfam" id="NF004203">
    <property type="entry name" value="PRK05653.2-4"/>
    <property type="match status" value="1"/>
</dbReference>
<dbReference type="OrthoDB" id="9803333at2"/>
<dbReference type="PANTHER" id="PTHR24321">
    <property type="entry name" value="DEHYDROGENASES, SHORT CHAIN"/>
    <property type="match status" value="1"/>
</dbReference>
<dbReference type="EMBL" id="QJJR01000001">
    <property type="protein sequence ID" value="PXW93148.1"/>
    <property type="molecule type" value="Genomic_DNA"/>
</dbReference>
<proteinExistence type="inferred from homology"/>
<comment type="similarity">
    <text evidence="1">Belongs to the short-chain dehydrogenases/reductases (SDR) family.</text>
</comment>
<sequence>MSQSLLDKVAIITGGSSGIGRSTAKRFLKEGAKVGLIDVDGEALQALKEDIDHHDRLHFRTADVSDAAGLKQAIDGLVEGFGHLDIAFINAGVNGHVAPIEDLTEQDWHHTLETNFKGTFLTMKYVVPHLKTNGGSVVITSSVNGNREFGNIGMSLYSASKAAQMAFGKMAALELSNYNIRVNMICPGFVKTNIMDNTDFEHQRLKKVDIPVNYPEGAQPLKHDGAEPKEVSNLVYFLASDLSSHITGTEVYIDGGSTLL</sequence>
<dbReference type="GO" id="GO:0016491">
    <property type="term" value="F:oxidoreductase activity"/>
    <property type="evidence" value="ECO:0007669"/>
    <property type="project" value="UniProtKB-KW"/>
</dbReference>
<dbReference type="SUPFAM" id="SSF51735">
    <property type="entry name" value="NAD(P)-binding Rossmann-fold domains"/>
    <property type="match status" value="1"/>
</dbReference>
<dbReference type="InterPro" id="IPR036291">
    <property type="entry name" value="NAD(P)-bd_dom_sf"/>
</dbReference>
<dbReference type="Proteomes" id="UP000247922">
    <property type="component" value="Unassembled WGS sequence"/>
</dbReference>
<accession>A0A2V3WKE8</accession>
<organism evidence="3 4">
    <name type="scientific">Streptohalobacillus salinus</name>
    <dbReference type="NCBI Taxonomy" id="621096"/>
    <lineage>
        <taxon>Bacteria</taxon>
        <taxon>Bacillati</taxon>
        <taxon>Bacillota</taxon>
        <taxon>Bacilli</taxon>
        <taxon>Bacillales</taxon>
        <taxon>Bacillaceae</taxon>
        <taxon>Streptohalobacillus</taxon>
    </lineage>
</organism>
<comment type="caution">
    <text evidence="3">The sequence shown here is derived from an EMBL/GenBank/DDBJ whole genome shotgun (WGS) entry which is preliminary data.</text>
</comment>
<dbReference type="PRINTS" id="PR00081">
    <property type="entry name" value="GDHRDH"/>
</dbReference>
<keyword evidence="4" id="KW-1185">Reference proteome</keyword>
<protein>
    <submittedName>
        <fullName evidence="3">NAD(P)-dependent dehydrogenase (Short-subunit alcohol dehydrogenase family)</fullName>
    </submittedName>
</protein>
<dbReference type="RefSeq" id="WP_110250242.1">
    <property type="nucleotide sequence ID" value="NZ_QJJR01000001.1"/>
</dbReference>
<dbReference type="FunFam" id="3.40.50.720:FF:000084">
    <property type="entry name" value="Short-chain dehydrogenase reductase"/>
    <property type="match status" value="1"/>
</dbReference>
<keyword evidence="2" id="KW-0560">Oxidoreductase</keyword>
<evidence type="ECO:0000256" key="1">
    <source>
        <dbReference type="ARBA" id="ARBA00006484"/>
    </source>
</evidence>
<dbReference type="InterPro" id="IPR002347">
    <property type="entry name" value="SDR_fam"/>
</dbReference>
<gene>
    <name evidence="3" type="ORF">DES38_101232</name>
</gene>